<evidence type="ECO:0000256" key="1">
    <source>
        <dbReference type="SAM" id="MobiDB-lite"/>
    </source>
</evidence>
<feature type="compositionally biased region" description="Polar residues" evidence="1">
    <location>
        <begin position="120"/>
        <end position="136"/>
    </location>
</feature>
<evidence type="ECO:0000313" key="2">
    <source>
        <dbReference type="EMBL" id="KAF1939697.1"/>
    </source>
</evidence>
<accession>A0A6A5SRF1</accession>
<proteinExistence type="predicted"/>
<dbReference type="EMBL" id="ML976076">
    <property type="protein sequence ID" value="KAF1939697.1"/>
    <property type="molecule type" value="Genomic_DNA"/>
</dbReference>
<sequence>MVFVAYTDDELAFVLTYTGYCLHSSENCREMVTQQLRRYSKRKFMWTNLEECNLGGEDAYNADYVEDTSEALNSQEATADQEGVEMGASSPEEILNGHPAAMIYPHPPHSKPVSPPTEPTATVDSMQNSQAISKRQASGELVERPNKQVREAVSVAPTTGMRHLEEPPQLENTTARIQSVE</sequence>
<gene>
    <name evidence="2" type="ORF">EJ02DRAFT_467935</name>
</gene>
<feature type="compositionally biased region" description="Polar residues" evidence="1">
    <location>
        <begin position="170"/>
        <end position="181"/>
    </location>
</feature>
<protein>
    <submittedName>
        <fullName evidence="2">Uncharacterized protein</fullName>
    </submittedName>
</protein>
<evidence type="ECO:0000313" key="3">
    <source>
        <dbReference type="Proteomes" id="UP000800038"/>
    </source>
</evidence>
<reference evidence="2" key="1">
    <citation type="journal article" date="2020" name="Stud. Mycol.">
        <title>101 Dothideomycetes genomes: a test case for predicting lifestyles and emergence of pathogens.</title>
        <authorList>
            <person name="Haridas S."/>
            <person name="Albert R."/>
            <person name="Binder M."/>
            <person name="Bloem J."/>
            <person name="Labutti K."/>
            <person name="Salamov A."/>
            <person name="Andreopoulos B."/>
            <person name="Baker S."/>
            <person name="Barry K."/>
            <person name="Bills G."/>
            <person name="Bluhm B."/>
            <person name="Cannon C."/>
            <person name="Castanera R."/>
            <person name="Culley D."/>
            <person name="Daum C."/>
            <person name="Ezra D."/>
            <person name="Gonzalez J."/>
            <person name="Henrissat B."/>
            <person name="Kuo A."/>
            <person name="Liang C."/>
            <person name="Lipzen A."/>
            <person name="Lutzoni F."/>
            <person name="Magnuson J."/>
            <person name="Mondo S."/>
            <person name="Nolan M."/>
            <person name="Ohm R."/>
            <person name="Pangilinan J."/>
            <person name="Park H.-J."/>
            <person name="Ramirez L."/>
            <person name="Alfaro M."/>
            <person name="Sun H."/>
            <person name="Tritt A."/>
            <person name="Yoshinaga Y."/>
            <person name="Zwiers L.-H."/>
            <person name="Turgeon B."/>
            <person name="Goodwin S."/>
            <person name="Spatafora J."/>
            <person name="Crous P."/>
            <person name="Grigoriev I."/>
        </authorList>
    </citation>
    <scope>NUCLEOTIDE SEQUENCE</scope>
    <source>
        <strain evidence="2">CBS 161.51</strain>
    </source>
</reference>
<dbReference type="Proteomes" id="UP000800038">
    <property type="component" value="Unassembled WGS sequence"/>
</dbReference>
<feature type="region of interest" description="Disordered" evidence="1">
    <location>
        <begin position="107"/>
        <end position="181"/>
    </location>
</feature>
<dbReference type="AlphaFoldDB" id="A0A6A5SRF1"/>
<organism evidence="2 3">
    <name type="scientific">Clathrospora elynae</name>
    <dbReference type="NCBI Taxonomy" id="706981"/>
    <lineage>
        <taxon>Eukaryota</taxon>
        <taxon>Fungi</taxon>
        <taxon>Dikarya</taxon>
        <taxon>Ascomycota</taxon>
        <taxon>Pezizomycotina</taxon>
        <taxon>Dothideomycetes</taxon>
        <taxon>Pleosporomycetidae</taxon>
        <taxon>Pleosporales</taxon>
        <taxon>Diademaceae</taxon>
        <taxon>Clathrospora</taxon>
    </lineage>
</organism>
<feature type="compositionally biased region" description="Basic and acidic residues" evidence="1">
    <location>
        <begin position="141"/>
        <end position="150"/>
    </location>
</feature>
<keyword evidence="3" id="KW-1185">Reference proteome</keyword>
<name>A0A6A5SRF1_9PLEO</name>